<dbReference type="RefSeq" id="WP_285967717.1">
    <property type="nucleotide sequence ID" value="NZ_CP127294.1"/>
</dbReference>
<proteinExistence type="predicted"/>
<dbReference type="Gene3D" id="3.40.50.1390">
    <property type="entry name" value="Resolvase, N-terminal catalytic domain"/>
    <property type="match status" value="1"/>
</dbReference>
<dbReference type="GO" id="GO:0000150">
    <property type="term" value="F:DNA strand exchange activity"/>
    <property type="evidence" value="ECO:0007669"/>
    <property type="project" value="InterPro"/>
</dbReference>
<dbReference type="GO" id="GO:0003677">
    <property type="term" value="F:DNA binding"/>
    <property type="evidence" value="ECO:0007669"/>
    <property type="project" value="InterPro"/>
</dbReference>
<dbReference type="AlphaFoldDB" id="A0A9Y2IDG2"/>
<feature type="domain" description="Resolvase/invertase-type recombinase catalytic" evidence="2">
    <location>
        <begin position="2"/>
        <end position="138"/>
    </location>
</feature>
<dbReference type="Proteomes" id="UP001236014">
    <property type="component" value="Chromosome"/>
</dbReference>
<dbReference type="KEGG" id="acab:QRX50_36975"/>
<feature type="compositionally biased region" description="Gly residues" evidence="1">
    <location>
        <begin position="194"/>
        <end position="204"/>
    </location>
</feature>
<dbReference type="SUPFAM" id="SSF53041">
    <property type="entry name" value="Resolvase-like"/>
    <property type="match status" value="1"/>
</dbReference>
<evidence type="ECO:0000313" key="4">
    <source>
        <dbReference type="Proteomes" id="UP001236014"/>
    </source>
</evidence>
<sequence>MSTVEFQDRETSLGWQREAAEETIRGRGVIVAEYFDEGCSRRLPWRQRPAAAQLMAAAEQRNRPFDAVVIGEYERAFYGDQFDAVLTALTVRGVQLWLPEADGPVHLDDPVHRALLLLLGSQSRREVLRARHRVLTAMHIQTCVQGRFLGGRPPYGYRLADAGPPVTFFVALDQGVVVAGFGMTDAPSRRHDPGGGVTGPGGIEGPLIGTRPPQGRSRRNVGAGHRCQTGDHVAANERHGG</sequence>
<organism evidence="3 4">
    <name type="scientific">Amycolatopsis carbonis</name>
    <dbReference type="NCBI Taxonomy" id="715471"/>
    <lineage>
        <taxon>Bacteria</taxon>
        <taxon>Bacillati</taxon>
        <taxon>Actinomycetota</taxon>
        <taxon>Actinomycetes</taxon>
        <taxon>Pseudonocardiales</taxon>
        <taxon>Pseudonocardiaceae</taxon>
        <taxon>Amycolatopsis</taxon>
    </lineage>
</organism>
<dbReference type="Pfam" id="PF00239">
    <property type="entry name" value="Resolvase"/>
    <property type="match status" value="1"/>
</dbReference>
<dbReference type="InterPro" id="IPR036162">
    <property type="entry name" value="Resolvase-like_N_sf"/>
</dbReference>
<dbReference type="InterPro" id="IPR006119">
    <property type="entry name" value="Resolv_N"/>
</dbReference>
<evidence type="ECO:0000313" key="3">
    <source>
        <dbReference type="EMBL" id="WIX76971.1"/>
    </source>
</evidence>
<evidence type="ECO:0000259" key="2">
    <source>
        <dbReference type="Pfam" id="PF00239"/>
    </source>
</evidence>
<reference evidence="3 4" key="1">
    <citation type="submission" date="2023-06" db="EMBL/GenBank/DDBJ databases">
        <authorList>
            <person name="Oyuntsetseg B."/>
            <person name="Kim S.B."/>
        </authorList>
    </citation>
    <scope>NUCLEOTIDE SEQUENCE [LARGE SCALE GENOMIC DNA]</scope>
    <source>
        <strain evidence="3 4">2-15</strain>
    </source>
</reference>
<keyword evidence="4" id="KW-1185">Reference proteome</keyword>
<evidence type="ECO:0000256" key="1">
    <source>
        <dbReference type="SAM" id="MobiDB-lite"/>
    </source>
</evidence>
<dbReference type="EMBL" id="CP127294">
    <property type="protein sequence ID" value="WIX76971.1"/>
    <property type="molecule type" value="Genomic_DNA"/>
</dbReference>
<gene>
    <name evidence="3" type="ORF">QRX50_36975</name>
</gene>
<feature type="region of interest" description="Disordered" evidence="1">
    <location>
        <begin position="187"/>
        <end position="241"/>
    </location>
</feature>
<accession>A0A9Y2IDG2</accession>
<protein>
    <submittedName>
        <fullName evidence="3">Recombinase family protein</fullName>
    </submittedName>
</protein>
<name>A0A9Y2IDG2_9PSEU</name>